<dbReference type="AlphaFoldDB" id="A0A9D1ZGC8"/>
<evidence type="ECO:0000256" key="1">
    <source>
        <dbReference type="SAM" id="SignalP"/>
    </source>
</evidence>
<feature type="domain" description="BACON" evidence="2">
    <location>
        <begin position="65"/>
        <end position="122"/>
    </location>
</feature>
<name>A0A9D1ZGC8_9BACE</name>
<dbReference type="Gene3D" id="2.60.40.10">
    <property type="entry name" value="Immunoglobulins"/>
    <property type="match status" value="4"/>
</dbReference>
<evidence type="ECO:0000313" key="4">
    <source>
        <dbReference type="Proteomes" id="UP000886851"/>
    </source>
</evidence>
<feature type="signal peptide" evidence="1">
    <location>
        <begin position="1"/>
        <end position="20"/>
    </location>
</feature>
<dbReference type="EMBL" id="DXCV01000033">
    <property type="protein sequence ID" value="HIY87884.1"/>
    <property type="molecule type" value="Genomic_DNA"/>
</dbReference>
<feature type="chain" id="PRO_5039542545" evidence="1">
    <location>
        <begin position="21"/>
        <end position="476"/>
    </location>
</feature>
<keyword evidence="1" id="KW-0732">Signal</keyword>
<reference evidence="3" key="2">
    <citation type="submission" date="2021-04" db="EMBL/GenBank/DDBJ databases">
        <authorList>
            <person name="Gilroy R."/>
        </authorList>
    </citation>
    <scope>NUCLEOTIDE SEQUENCE</scope>
    <source>
        <strain evidence="3">Gambia2-208</strain>
    </source>
</reference>
<dbReference type="CDD" id="cd14948">
    <property type="entry name" value="BACON"/>
    <property type="match status" value="4"/>
</dbReference>
<dbReference type="InterPro" id="IPR024361">
    <property type="entry name" value="BACON"/>
</dbReference>
<dbReference type="Proteomes" id="UP000886851">
    <property type="component" value="Unassembled WGS sequence"/>
</dbReference>
<evidence type="ECO:0000259" key="2">
    <source>
        <dbReference type="Pfam" id="PF13004"/>
    </source>
</evidence>
<reference evidence="3" key="1">
    <citation type="journal article" date="2021" name="PeerJ">
        <title>Extensive microbial diversity within the chicken gut microbiome revealed by metagenomics and culture.</title>
        <authorList>
            <person name="Gilroy R."/>
            <person name="Ravi A."/>
            <person name="Getino M."/>
            <person name="Pursley I."/>
            <person name="Horton D.L."/>
            <person name="Alikhan N.F."/>
            <person name="Baker D."/>
            <person name="Gharbi K."/>
            <person name="Hall N."/>
            <person name="Watson M."/>
            <person name="Adriaenssens E.M."/>
            <person name="Foster-Nyarko E."/>
            <person name="Jarju S."/>
            <person name="Secka A."/>
            <person name="Antonio M."/>
            <person name="Oren A."/>
            <person name="Chaudhuri R.R."/>
            <person name="La Ragione R."/>
            <person name="Hildebrand F."/>
            <person name="Pallen M.J."/>
        </authorList>
    </citation>
    <scope>NUCLEOTIDE SEQUENCE</scope>
    <source>
        <strain evidence="3">Gambia2-208</strain>
    </source>
</reference>
<proteinExistence type="predicted"/>
<comment type="caution">
    <text evidence="3">The sequence shown here is derived from an EMBL/GenBank/DDBJ whole genome shotgun (WGS) entry which is preliminary data.</text>
</comment>
<dbReference type="PROSITE" id="PS51257">
    <property type="entry name" value="PROKAR_LIPOPROTEIN"/>
    <property type="match status" value="1"/>
</dbReference>
<feature type="domain" description="BACON" evidence="2">
    <location>
        <begin position="159"/>
        <end position="211"/>
    </location>
</feature>
<protein>
    <submittedName>
        <fullName evidence="3">BACON domain-containing protein</fullName>
    </submittedName>
</protein>
<evidence type="ECO:0000313" key="3">
    <source>
        <dbReference type="EMBL" id="HIY87884.1"/>
    </source>
</evidence>
<sequence length="476" mass="51894">MKKYSWMLLAGLFIGLAACSDDKNNDTPAQTPNITVEEKEEWESGQILFGSTTGSQVVHFTTNVAWTAKTDQEWCKVQPTSGNAGDVSVTLTLEENTGYDERNASFVLTAGTAKKTFKIVQKQKDALMATSATVEMDAAGGNFTVEMQSNLSFDYEIDDAATAWIAPVETKGLTTTHLQFNAQPNDTGEKREGKIVFRAGELSETVTVYQAAADTSTPTLVLTQNEYTVGSDGEEIVIELKSNVEYEMVMPQEADWLSEVTTRSMSTYTRRILVAPNDGYDMREADIHFVNASEEIDEVVHIVQVQKDAILVAKQSYPVGAEAGQLDFVVNTNVDFEVSVSAGWIRQAPKTRGLVEVPLSFVYDANTNEESREAVIKLSAEGVEQSITVVQEGEKTVSRVSIVHSGLTFTAPLITGTSFSDGVISWGDGSSEEYSEETSHTYQNENTHTVVIESVGAEEITLPDLVGVSEIDLSAF</sequence>
<dbReference type="Pfam" id="PF13004">
    <property type="entry name" value="BACON"/>
    <property type="match status" value="3"/>
</dbReference>
<gene>
    <name evidence="3" type="ORF">H9824_04150</name>
</gene>
<organism evidence="3 4">
    <name type="scientific">Candidatus Bacteroides pullicola</name>
    <dbReference type="NCBI Taxonomy" id="2838475"/>
    <lineage>
        <taxon>Bacteria</taxon>
        <taxon>Pseudomonadati</taxon>
        <taxon>Bacteroidota</taxon>
        <taxon>Bacteroidia</taxon>
        <taxon>Bacteroidales</taxon>
        <taxon>Bacteroidaceae</taxon>
        <taxon>Bacteroides</taxon>
    </lineage>
</organism>
<dbReference type="InterPro" id="IPR013783">
    <property type="entry name" value="Ig-like_fold"/>
</dbReference>
<accession>A0A9D1ZGC8</accession>
<feature type="domain" description="BACON" evidence="2">
    <location>
        <begin position="338"/>
        <end position="392"/>
    </location>
</feature>